<feature type="transmembrane region" description="Helical" evidence="1">
    <location>
        <begin position="353"/>
        <end position="374"/>
    </location>
</feature>
<comment type="caution">
    <text evidence="3">The sequence shown here is derived from an EMBL/GenBank/DDBJ whole genome shotgun (WGS) entry which is preliminary data.</text>
</comment>
<evidence type="ECO:0000256" key="1">
    <source>
        <dbReference type="SAM" id="Phobius"/>
    </source>
</evidence>
<protein>
    <submittedName>
        <fullName evidence="3">DUF418 domain-containing protein</fullName>
    </submittedName>
</protein>
<keyword evidence="1" id="KW-0812">Transmembrane</keyword>
<evidence type="ECO:0000313" key="3">
    <source>
        <dbReference type="EMBL" id="MCC4231680.1"/>
    </source>
</evidence>
<keyword evidence="1" id="KW-1133">Transmembrane helix</keyword>
<proteinExistence type="predicted"/>
<organism evidence="3 4">
    <name type="scientific">Sphingobium soli</name>
    <dbReference type="NCBI Taxonomy" id="1591116"/>
    <lineage>
        <taxon>Bacteria</taxon>
        <taxon>Pseudomonadati</taxon>
        <taxon>Pseudomonadota</taxon>
        <taxon>Alphaproteobacteria</taxon>
        <taxon>Sphingomonadales</taxon>
        <taxon>Sphingomonadaceae</taxon>
        <taxon>Sphingobium</taxon>
    </lineage>
</organism>
<accession>A0ABS8H0F0</accession>
<feature type="transmembrane region" description="Helical" evidence="1">
    <location>
        <begin position="144"/>
        <end position="164"/>
    </location>
</feature>
<dbReference type="Pfam" id="PF04235">
    <property type="entry name" value="DUF418"/>
    <property type="match status" value="1"/>
</dbReference>
<dbReference type="InterPro" id="IPR052529">
    <property type="entry name" value="Bact_Transport_Assoc"/>
</dbReference>
<evidence type="ECO:0000259" key="2">
    <source>
        <dbReference type="Pfam" id="PF04235"/>
    </source>
</evidence>
<dbReference type="EMBL" id="JAJGNP010000002">
    <property type="protein sequence ID" value="MCC4231680.1"/>
    <property type="molecule type" value="Genomic_DNA"/>
</dbReference>
<dbReference type="PANTHER" id="PTHR30590:SF2">
    <property type="entry name" value="INNER MEMBRANE PROTEIN"/>
    <property type="match status" value="1"/>
</dbReference>
<sequence length="406" mass="44387">MPPSSRIPAMDVLRGCAVMGILWMNITAFAQPQSAYINPAAAGPLTTGDIAFWAISLILVDGKMRGLFAMLFGASMLLLIDREEMAGRDGTRTQMVRAGWLFAIGAAHYLLLWWGDILTLYALVGLAALRFAHRDPMQLVKAAFLFFLLHFLLVAGYVASFYAWSHASGGAQGFASFAASLSDPASPAIQREIALYRSDFLSILLHKIVDLPRNWFLGFTLSALESLGFMLLGMAMLKSGFLTGRWDAEQYRRTARHCFLIGVPPMGALAIWVWASGFAALPALGTALAWSFPFRVPLSVGWAALILWLFNRNPGHPLASRLGAAGRLALSNYLGTSLVMTAIFYGWGLGNFAHVPLGALPLFVAVGWAAMLLWSQPYADRFATGPAEWVWRSLVRAKPQKIRKSS</sequence>
<feature type="transmembrane region" description="Helical" evidence="1">
    <location>
        <begin position="117"/>
        <end position="132"/>
    </location>
</feature>
<feature type="domain" description="DUF418" evidence="2">
    <location>
        <begin position="237"/>
        <end position="396"/>
    </location>
</feature>
<dbReference type="Proteomes" id="UP001198830">
    <property type="component" value="Unassembled WGS sequence"/>
</dbReference>
<keyword evidence="1" id="KW-0472">Membrane</keyword>
<reference evidence="3 4" key="1">
    <citation type="submission" date="2021-10" db="EMBL/GenBank/DDBJ databases">
        <title>The diversity and Nitrogen Metabolism of Culturable Nitrate-Utilizing Bacteria Within the Oxygen Minimum Zone of the Changjiang (Yangtze River)Estuary.</title>
        <authorList>
            <person name="Zhang D."/>
            <person name="Zheng J."/>
            <person name="Liu S."/>
            <person name="He W."/>
        </authorList>
    </citation>
    <scope>NUCLEOTIDE SEQUENCE [LARGE SCALE GENOMIC DNA]</scope>
    <source>
        <strain evidence="3 4">FXH275-2</strain>
    </source>
</reference>
<name>A0ABS8H0F0_9SPHN</name>
<dbReference type="PANTHER" id="PTHR30590">
    <property type="entry name" value="INNER MEMBRANE PROTEIN"/>
    <property type="match status" value="1"/>
</dbReference>
<evidence type="ECO:0000313" key="4">
    <source>
        <dbReference type="Proteomes" id="UP001198830"/>
    </source>
</evidence>
<feature type="transmembrane region" description="Helical" evidence="1">
    <location>
        <begin position="287"/>
        <end position="310"/>
    </location>
</feature>
<keyword evidence="4" id="KW-1185">Reference proteome</keyword>
<dbReference type="InterPro" id="IPR007349">
    <property type="entry name" value="DUF418"/>
</dbReference>
<gene>
    <name evidence="3" type="ORF">LL253_03130</name>
</gene>
<dbReference type="RefSeq" id="WP_228226165.1">
    <property type="nucleotide sequence ID" value="NZ_JAJGNP010000002.1"/>
</dbReference>
<feature type="transmembrane region" description="Helical" evidence="1">
    <location>
        <begin position="215"/>
        <end position="237"/>
    </location>
</feature>
<feature type="transmembrane region" description="Helical" evidence="1">
    <location>
        <begin position="12"/>
        <end position="30"/>
    </location>
</feature>
<feature type="transmembrane region" description="Helical" evidence="1">
    <location>
        <begin position="258"/>
        <end position="281"/>
    </location>
</feature>
<feature type="transmembrane region" description="Helical" evidence="1">
    <location>
        <begin position="330"/>
        <end position="347"/>
    </location>
</feature>